<dbReference type="AlphaFoldDB" id="A0A2G2UWA6"/>
<keyword evidence="3" id="KW-1185">Reference proteome</keyword>
<sequence>MASGATCIQRLDGSRDSAFHTKYHISQRSSSMLEPTYPLLKVVFVYRRSTGPPNARRRWGARGRLSIHVFLGAFQAVVRWSPAARARARPPGTGGDARAEFRSTPPARTPLLLNTFPGSFCCAGFHNDPFAANRPRRRDLKISPDHSIGRSDGRCLQREGT</sequence>
<dbReference type="EMBL" id="MLFT02003490">
    <property type="protein sequence ID" value="PHT25009.1"/>
    <property type="molecule type" value="Genomic_DNA"/>
</dbReference>
<proteinExistence type="predicted"/>
<dbReference type="PANTHER" id="PTHR33205:SF1">
    <property type="entry name" value="TRANSMEMBRANE PROTEIN"/>
    <property type="match status" value="1"/>
</dbReference>
<evidence type="ECO:0000313" key="2">
    <source>
        <dbReference type="EMBL" id="PHT25009.1"/>
    </source>
</evidence>
<evidence type="ECO:0000313" key="3">
    <source>
        <dbReference type="Proteomes" id="UP000224567"/>
    </source>
</evidence>
<reference evidence="2 3" key="1">
    <citation type="journal article" date="2017" name="Genome Biol.">
        <title>New reference genome sequences of hot pepper reveal the massive evolution of plant disease-resistance genes by retroduplication.</title>
        <authorList>
            <person name="Kim S."/>
            <person name="Park J."/>
            <person name="Yeom S.I."/>
            <person name="Kim Y.M."/>
            <person name="Seo E."/>
            <person name="Kim K.T."/>
            <person name="Kim M.S."/>
            <person name="Lee J.M."/>
            <person name="Cheong K."/>
            <person name="Shin H.S."/>
            <person name="Kim S.B."/>
            <person name="Han K."/>
            <person name="Lee J."/>
            <person name="Park M."/>
            <person name="Lee H.A."/>
            <person name="Lee H.Y."/>
            <person name="Lee Y."/>
            <person name="Oh S."/>
            <person name="Lee J.H."/>
            <person name="Choi E."/>
            <person name="Choi E."/>
            <person name="Lee S.E."/>
            <person name="Jeon J."/>
            <person name="Kim H."/>
            <person name="Choi G."/>
            <person name="Song H."/>
            <person name="Lee J."/>
            <person name="Lee S.C."/>
            <person name="Kwon J.K."/>
            <person name="Lee H.Y."/>
            <person name="Koo N."/>
            <person name="Hong Y."/>
            <person name="Kim R.W."/>
            <person name="Kang W.H."/>
            <person name="Huh J.H."/>
            <person name="Kang B.C."/>
            <person name="Yang T.J."/>
            <person name="Lee Y.H."/>
            <person name="Bennetzen J.L."/>
            <person name="Choi D."/>
        </authorList>
    </citation>
    <scope>NUCLEOTIDE SEQUENCE [LARGE SCALE GENOMIC DNA]</scope>
    <source>
        <strain evidence="3">cv. PBC81</strain>
    </source>
</reference>
<organism evidence="2 3">
    <name type="scientific">Capsicum baccatum</name>
    <name type="common">Peruvian pepper</name>
    <dbReference type="NCBI Taxonomy" id="33114"/>
    <lineage>
        <taxon>Eukaryota</taxon>
        <taxon>Viridiplantae</taxon>
        <taxon>Streptophyta</taxon>
        <taxon>Embryophyta</taxon>
        <taxon>Tracheophyta</taxon>
        <taxon>Spermatophyta</taxon>
        <taxon>Magnoliopsida</taxon>
        <taxon>eudicotyledons</taxon>
        <taxon>Gunneridae</taxon>
        <taxon>Pentapetalae</taxon>
        <taxon>asterids</taxon>
        <taxon>lamiids</taxon>
        <taxon>Solanales</taxon>
        <taxon>Solanaceae</taxon>
        <taxon>Solanoideae</taxon>
        <taxon>Capsiceae</taxon>
        <taxon>Capsicum</taxon>
    </lineage>
</organism>
<protein>
    <submittedName>
        <fullName evidence="2">Uncharacterized protein</fullName>
    </submittedName>
</protein>
<evidence type="ECO:0000256" key="1">
    <source>
        <dbReference type="SAM" id="MobiDB-lite"/>
    </source>
</evidence>
<gene>
    <name evidence="2" type="ORF">CQW23_35339</name>
</gene>
<accession>A0A2G2UWA6</accession>
<name>A0A2G2UWA6_CAPBA</name>
<feature type="region of interest" description="Disordered" evidence="1">
    <location>
        <begin position="136"/>
        <end position="161"/>
    </location>
</feature>
<dbReference type="AntiFam" id="ANF00034">
    <property type="entry name" value="Antisense to 5.8S rRNA"/>
</dbReference>
<reference evidence="3" key="2">
    <citation type="journal article" date="2017" name="J. Anim. Genet.">
        <title>Multiple reference genome sequences of hot pepper reveal the massive evolution of plant disease resistance genes by retroduplication.</title>
        <authorList>
            <person name="Kim S."/>
            <person name="Park J."/>
            <person name="Yeom S.-I."/>
            <person name="Kim Y.-M."/>
            <person name="Seo E."/>
            <person name="Kim K.-T."/>
            <person name="Kim M.-S."/>
            <person name="Lee J.M."/>
            <person name="Cheong K."/>
            <person name="Shin H.-S."/>
            <person name="Kim S.-B."/>
            <person name="Han K."/>
            <person name="Lee J."/>
            <person name="Park M."/>
            <person name="Lee H.-A."/>
            <person name="Lee H.-Y."/>
            <person name="Lee Y."/>
            <person name="Oh S."/>
            <person name="Lee J.H."/>
            <person name="Choi E."/>
            <person name="Choi E."/>
            <person name="Lee S.E."/>
            <person name="Jeon J."/>
            <person name="Kim H."/>
            <person name="Choi G."/>
            <person name="Song H."/>
            <person name="Lee J."/>
            <person name="Lee S.-C."/>
            <person name="Kwon J.-K."/>
            <person name="Lee H.-Y."/>
            <person name="Koo N."/>
            <person name="Hong Y."/>
            <person name="Kim R.W."/>
            <person name="Kang W.-H."/>
            <person name="Huh J.H."/>
            <person name="Kang B.-C."/>
            <person name="Yang T.-J."/>
            <person name="Lee Y.-H."/>
            <person name="Bennetzen J.L."/>
            <person name="Choi D."/>
        </authorList>
    </citation>
    <scope>NUCLEOTIDE SEQUENCE [LARGE SCALE GENOMIC DNA]</scope>
    <source>
        <strain evidence="3">cv. PBC81</strain>
    </source>
</reference>
<dbReference type="Proteomes" id="UP000224567">
    <property type="component" value="Unassembled WGS sequence"/>
</dbReference>
<feature type="compositionally biased region" description="Basic and acidic residues" evidence="1">
    <location>
        <begin position="140"/>
        <end position="161"/>
    </location>
</feature>
<dbReference type="PANTHER" id="PTHR33205">
    <property type="entry name" value="TRANSMEMBRANE PROTEIN"/>
    <property type="match status" value="1"/>
</dbReference>
<dbReference type="OrthoDB" id="2437458at2759"/>
<comment type="caution">
    <text evidence="2">The sequence shown here is derived from an EMBL/GenBank/DDBJ whole genome shotgun (WGS) entry which is preliminary data.</text>
</comment>